<dbReference type="OrthoDB" id="2382642at2759"/>
<feature type="compositionally biased region" description="Low complexity" evidence="1">
    <location>
        <begin position="153"/>
        <end position="165"/>
    </location>
</feature>
<feature type="compositionally biased region" description="Polar residues" evidence="1">
    <location>
        <begin position="239"/>
        <end position="249"/>
    </location>
</feature>
<feature type="compositionally biased region" description="Basic residues" evidence="1">
    <location>
        <begin position="253"/>
        <end position="266"/>
    </location>
</feature>
<dbReference type="Proteomes" id="UP000789739">
    <property type="component" value="Unassembled WGS sequence"/>
</dbReference>
<evidence type="ECO:0000256" key="1">
    <source>
        <dbReference type="SAM" id="MobiDB-lite"/>
    </source>
</evidence>
<reference evidence="2" key="1">
    <citation type="submission" date="2021-06" db="EMBL/GenBank/DDBJ databases">
        <authorList>
            <person name="Kallberg Y."/>
            <person name="Tangrot J."/>
            <person name="Rosling A."/>
        </authorList>
    </citation>
    <scope>NUCLEOTIDE SEQUENCE</scope>
    <source>
        <strain evidence="2">BR232B</strain>
    </source>
</reference>
<sequence>DTNSDDSDSDDNGEPLQELKQDYVYHITGKFALVENDIIDIIITTSKRLKLDADAISVGQPIIHLLGRTMQLPSINETGYTLPIQVKPYLSSAQRGPFDITQPYCEILEFYFINTKIENNSTTSVPWRIEKQDNNTNKPKATNSIRKKIAALKSSSTKGSRSQTSPARTRKPAVSPKNNKNQCAKTLLATKNPSCTVDNIDVVSEEPEEYKDKKATECTIDTDSCDDNNRRDNDEIQEIASSNSENEVLNKNKTNKRTTRRVNNRASVNKRRKVEVFPRLTFYY</sequence>
<gene>
    <name evidence="2" type="ORF">PBRASI_LOCUS10169</name>
</gene>
<accession>A0A9N9H2T9</accession>
<feature type="region of interest" description="Disordered" evidence="1">
    <location>
        <begin position="238"/>
        <end position="266"/>
    </location>
</feature>
<evidence type="ECO:0000313" key="2">
    <source>
        <dbReference type="EMBL" id="CAG8648883.1"/>
    </source>
</evidence>
<name>A0A9N9H2T9_9GLOM</name>
<dbReference type="AlphaFoldDB" id="A0A9N9H2T9"/>
<protein>
    <submittedName>
        <fullName evidence="2">5316_t:CDS:1</fullName>
    </submittedName>
</protein>
<proteinExistence type="predicted"/>
<feature type="non-terminal residue" evidence="2">
    <location>
        <position position="284"/>
    </location>
</feature>
<feature type="region of interest" description="Disordered" evidence="1">
    <location>
        <begin position="151"/>
        <end position="181"/>
    </location>
</feature>
<keyword evidence="3" id="KW-1185">Reference proteome</keyword>
<evidence type="ECO:0000313" key="3">
    <source>
        <dbReference type="Proteomes" id="UP000789739"/>
    </source>
</evidence>
<comment type="caution">
    <text evidence="2">The sequence shown here is derived from an EMBL/GenBank/DDBJ whole genome shotgun (WGS) entry which is preliminary data.</text>
</comment>
<organism evidence="2 3">
    <name type="scientific">Paraglomus brasilianum</name>
    <dbReference type="NCBI Taxonomy" id="144538"/>
    <lineage>
        <taxon>Eukaryota</taxon>
        <taxon>Fungi</taxon>
        <taxon>Fungi incertae sedis</taxon>
        <taxon>Mucoromycota</taxon>
        <taxon>Glomeromycotina</taxon>
        <taxon>Glomeromycetes</taxon>
        <taxon>Paraglomerales</taxon>
        <taxon>Paraglomeraceae</taxon>
        <taxon>Paraglomus</taxon>
    </lineage>
</organism>
<dbReference type="EMBL" id="CAJVPI010002747">
    <property type="protein sequence ID" value="CAG8648883.1"/>
    <property type="molecule type" value="Genomic_DNA"/>
</dbReference>